<dbReference type="Proteomes" id="UP000196710">
    <property type="component" value="Chromosome"/>
</dbReference>
<dbReference type="EMBL" id="CP065321">
    <property type="protein sequence ID" value="QQR28492.1"/>
    <property type="molecule type" value="Genomic_DNA"/>
</dbReference>
<keyword evidence="1" id="KW-0677">Repeat</keyword>
<feature type="signal peptide" evidence="2">
    <location>
        <begin position="1"/>
        <end position="29"/>
    </location>
</feature>
<gene>
    <name evidence="4" type="ORF">ADH66_00155</name>
    <name evidence="5" type="ORF">I5Q82_10150</name>
</gene>
<name>A0A1Z2XL89_9FIRM</name>
<feature type="domain" description="SLH" evidence="3">
    <location>
        <begin position="1456"/>
        <end position="1515"/>
    </location>
</feature>
<accession>A0A1Z2XL89</accession>
<dbReference type="InterPro" id="IPR001119">
    <property type="entry name" value="SLH_dom"/>
</dbReference>
<keyword evidence="2" id="KW-0732">Signal</keyword>
<proteinExistence type="predicted"/>
<evidence type="ECO:0000256" key="1">
    <source>
        <dbReference type="ARBA" id="ARBA00022737"/>
    </source>
</evidence>
<dbReference type="InterPro" id="IPR025883">
    <property type="entry name" value="Cadherin-like_domain"/>
</dbReference>
<sequence>MNKSKFLKRSLAALLAILMVATMIPSAFAAVTTVEDAPMAFAADDPGYNISVDGNRATWDAAENAYTAETKFPEGGSPADFGASMIPAANTTIAVSGKEGVDLGTLGTAVNPLDPDKADKSVDSFGAGTYTYTLTAEVTNDNGDVLSTNEYKLVITATMTVKSTDASLKAIKSAKLQGMVSAKFDNEKNTIELVKALGMSDNINSSATGNAPLTDKAGLTPVFIPANDNIANMTYNSGTKTLTVTAQNGDTKAYKVTFTEEPAFSTFKLGDFEGKADEDDSKIINVFLPYSYVNNGRTAVDVAKVNKLANSWTVPTGSVVKVNGVAAESGDALNFAVPSPSANVDTIDGVDYWVADSTTSGTKPITVKTKKSDDFKAVNVRVLVPKENPEAKLTAIQVGANNQIVNIPEGQTTVNVTMPYDKDHTTKDSITAQIIKVWGSEAANVELARDYVASADATPDKPVNGFDPVAGTGEDISGGVATSTNGIAVSKTVYINVKSEDGKTTTMYTVNVNPGTSGNRRLTSVEFIDPADDNKVVATGSINNTNNTVNITVPFAVGIDPWTKLAGLKVRAAANPSAVIKMGNNDITVTSGAATNAVYTVTLTDSDVPSDTKETVTDAQTAPSNPTADYQLTVGGITVTVTVPCTATAKESTPGTQDTDVDGKYIWTLAPKADFDVAALAALVATAVGNDASVSSDWGVAYDPVTGEDGSTTHIIKATASTAGKVGESGPASDNVIVEGWDEVSKGSEDGEDSVAITNTFVDYDLATSLQDVLDADNDASGNKVIRIPTAGVAGADAVGNQFKIKTEYNAAANSETVYTVTINKKAPSTAATISGVKVTNDADGTPDSASVSYNATASGTKQSGKIVVAPLPYALSHTGVSAADNMRFSELEVSEGAKVYAVKGTTATEMKVTKTDGKVTTYSDQFAAWTADNDNWTKAGKEVKIYVFSEKDWDAIEITPSAGYDEDRETALTADLTAVAGGAEADITPSTLYKMSASYIPAETGKELVSIASTLDERVKVAKASNTVTITVPYSFVDDGAKLFSLDIVTSKLATLHATSVGNQIVPDEGKQSKFDDDTATKFKVVKVGEDYKLQTSSDVDVTKLVIQSESKNNTGEWNIVVKVAPEENSAEITSISSNGYSAVLGEDGETWTLKIPADMDKVQLLNIVTASKVATVKVDGVSYEKDAYYDLGADLEIEVTAENGNTAFTYTLKIEEDTNQSSDATLSEVKVGEYEVTKSGNDYTVKVPEGTDVTKLPLTLTATDSKIKGITVNGTAYTEGMEVDLTTAATIVVTAEDGSTATYTLTAVTGDVQKPSDKYTDIPAGAMGDYIKAAIDNGIMVGTSETKFSPNVDIPRWQFALLIARADLRIKNADITSAAEADAELKKLYSGTPAFSDPKNNELYDAAIEYCSKNKIISGIGNNKFDPNGKVNRLQAARMISDWTGVTDATKTENTHDIKDWNKINWGKYYVNSVYDAGFMQGRTNGNFGPQDVLKRSEAAVVIMKAYEYMADK</sequence>
<dbReference type="Proteomes" id="UP000596035">
    <property type="component" value="Chromosome"/>
</dbReference>
<dbReference type="Pfam" id="PF00395">
    <property type="entry name" value="SLH"/>
    <property type="match status" value="3"/>
</dbReference>
<evidence type="ECO:0000259" key="3">
    <source>
        <dbReference type="PROSITE" id="PS51272"/>
    </source>
</evidence>
<organism evidence="5 7">
    <name type="scientific">Acutalibacter muris</name>
    <dbReference type="NCBI Taxonomy" id="1796620"/>
    <lineage>
        <taxon>Bacteria</taxon>
        <taxon>Bacillati</taxon>
        <taxon>Bacillota</taxon>
        <taxon>Clostridia</taxon>
        <taxon>Eubacteriales</taxon>
        <taxon>Acutalibacteraceae</taxon>
        <taxon>Acutalibacter</taxon>
    </lineage>
</organism>
<evidence type="ECO:0000313" key="6">
    <source>
        <dbReference type="Proteomes" id="UP000196710"/>
    </source>
</evidence>
<feature type="domain" description="SLH" evidence="3">
    <location>
        <begin position="1316"/>
        <end position="1379"/>
    </location>
</feature>
<keyword evidence="6" id="KW-1185">Reference proteome</keyword>
<dbReference type="PROSITE" id="PS51272">
    <property type="entry name" value="SLH"/>
    <property type="match status" value="3"/>
</dbReference>
<dbReference type="Gene3D" id="2.60.40.2340">
    <property type="match status" value="1"/>
</dbReference>
<protein>
    <submittedName>
        <fullName evidence="5">S-layer homology domain-containing protein</fullName>
    </submittedName>
</protein>
<dbReference type="KEGG" id="amur:ADH66_00155"/>
<evidence type="ECO:0000313" key="7">
    <source>
        <dbReference type="Proteomes" id="UP000596035"/>
    </source>
</evidence>
<reference evidence="5 7" key="3">
    <citation type="submission" date="2020-11" db="EMBL/GenBank/DDBJ databases">
        <title>Closed and high quality bacterial genomes of the OMM12 community.</title>
        <authorList>
            <person name="Marbouty M."/>
            <person name="Lamy-Besnier Q."/>
            <person name="Debarbieux L."/>
            <person name="Koszul R."/>
        </authorList>
    </citation>
    <scope>NUCLEOTIDE SEQUENCE [LARGE SCALE GENOMIC DNA]</scope>
    <source>
        <strain evidence="5 7">KB18</strain>
    </source>
</reference>
<dbReference type="RefSeq" id="WP_066537243.1">
    <property type="nucleotide sequence ID" value="NZ_CP021422.1"/>
</dbReference>
<dbReference type="Pfam" id="PF12733">
    <property type="entry name" value="Cadherin-like"/>
    <property type="match status" value="1"/>
</dbReference>
<evidence type="ECO:0000256" key="2">
    <source>
        <dbReference type="SAM" id="SignalP"/>
    </source>
</evidence>
<dbReference type="EMBL" id="CP021422">
    <property type="protein sequence ID" value="ASB39204.1"/>
    <property type="molecule type" value="Genomic_DNA"/>
</dbReference>
<feature type="chain" id="PRO_5044568631" evidence="2">
    <location>
        <begin position="30"/>
        <end position="1515"/>
    </location>
</feature>
<feature type="domain" description="SLH" evidence="3">
    <location>
        <begin position="1393"/>
        <end position="1455"/>
    </location>
</feature>
<evidence type="ECO:0000313" key="5">
    <source>
        <dbReference type="EMBL" id="QQR28492.1"/>
    </source>
</evidence>
<evidence type="ECO:0000313" key="4">
    <source>
        <dbReference type="EMBL" id="ASB39204.1"/>
    </source>
</evidence>
<reference evidence="4" key="1">
    <citation type="journal article" date="2017" name="Genome Announc.">
        <title>High-Quality Whole-Genome Sequences of the Oligo-Mouse-Microbiota Bacterial Community.</title>
        <authorList>
            <person name="Garzetti D."/>
            <person name="Brugiroux S."/>
            <person name="Bunk B."/>
            <person name="Pukall R."/>
            <person name="McCoy K.D."/>
            <person name="Macpherson A.J."/>
            <person name="Stecher B."/>
        </authorList>
    </citation>
    <scope>NUCLEOTIDE SEQUENCE</scope>
    <source>
        <strain evidence="4">KB18</strain>
    </source>
</reference>
<reference evidence="6" key="2">
    <citation type="submission" date="2017-05" db="EMBL/GenBank/DDBJ databases">
        <title>Improved OligoMM genomes.</title>
        <authorList>
            <person name="Garzetti D."/>
        </authorList>
    </citation>
    <scope>NUCLEOTIDE SEQUENCE [LARGE SCALE GENOMIC DNA]</scope>
    <source>
        <strain evidence="6">KB18</strain>
    </source>
</reference>